<evidence type="ECO:0000256" key="3">
    <source>
        <dbReference type="ARBA" id="ARBA00022502"/>
    </source>
</evidence>
<dbReference type="Proteomes" id="UP001500253">
    <property type="component" value="Unassembled WGS sequence"/>
</dbReference>
<dbReference type="InterPro" id="IPR007315">
    <property type="entry name" value="PIG-V/Gpi18"/>
</dbReference>
<keyword evidence="8 11" id="KW-1133">Transmembrane helix</keyword>
<evidence type="ECO:0000256" key="2">
    <source>
        <dbReference type="ARBA" id="ARBA00004687"/>
    </source>
</evidence>
<keyword evidence="5" id="KW-0808">Transferase</keyword>
<reference evidence="13" key="1">
    <citation type="journal article" date="2019" name="Int. J. Syst. Evol. Microbiol.">
        <title>The Global Catalogue of Microorganisms (GCM) 10K type strain sequencing project: providing services to taxonomists for standard genome sequencing and annotation.</title>
        <authorList>
            <consortium name="The Broad Institute Genomics Platform"/>
            <consortium name="The Broad Institute Genome Sequencing Center for Infectious Disease"/>
            <person name="Wu L."/>
            <person name="Ma J."/>
        </authorList>
    </citation>
    <scope>NUCLEOTIDE SEQUENCE [LARGE SCALE GENOMIC DNA]</scope>
    <source>
        <strain evidence="13">JCM 4316</strain>
    </source>
</reference>
<accession>A0ABP5SU57</accession>
<protein>
    <submittedName>
        <fullName evidence="12">Glycosyltransferase family 39 protein</fullName>
    </submittedName>
</protein>
<dbReference type="PANTHER" id="PTHR12468:SF2">
    <property type="entry name" value="GPI MANNOSYLTRANSFERASE 2"/>
    <property type="match status" value="1"/>
</dbReference>
<dbReference type="RefSeq" id="WP_346174415.1">
    <property type="nucleotide sequence ID" value="NZ_BAAASD010000007.1"/>
</dbReference>
<keyword evidence="7" id="KW-0256">Endoplasmic reticulum</keyword>
<evidence type="ECO:0000256" key="6">
    <source>
        <dbReference type="ARBA" id="ARBA00022692"/>
    </source>
</evidence>
<keyword evidence="4" id="KW-0328">Glycosyltransferase</keyword>
<evidence type="ECO:0000256" key="5">
    <source>
        <dbReference type="ARBA" id="ARBA00022679"/>
    </source>
</evidence>
<gene>
    <name evidence="12" type="ORF">GCM10010246_23490</name>
</gene>
<keyword evidence="13" id="KW-1185">Reference proteome</keyword>
<feature type="region of interest" description="Disordered" evidence="10">
    <location>
        <begin position="219"/>
        <end position="250"/>
    </location>
</feature>
<feature type="transmembrane region" description="Helical" evidence="11">
    <location>
        <begin position="109"/>
        <end position="132"/>
    </location>
</feature>
<feature type="transmembrane region" description="Helical" evidence="11">
    <location>
        <begin position="360"/>
        <end position="378"/>
    </location>
</feature>
<feature type="transmembrane region" description="Helical" evidence="11">
    <location>
        <begin position="409"/>
        <end position="428"/>
    </location>
</feature>
<comment type="caution">
    <text evidence="12">The sequence shown here is derived from an EMBL/GenBank/DDBJ whole genome shotgun (WGS) entry which is preliminary data.</text>
</comment>
<evidence type="ECO:0000313" key="13">
    <source>
        <dbReference type="Proteomes" id="UP001500253"/>
    </source>
</evidence>
<comment type="subcellular location">
    <subcellularLocation>
        <location evidence="1">Endoplasmic reticulum membrane</location>
        <topology evidence="1">Multi-pass membrane protein</topology>
    </subcellularLocation>
</comment>
<keyword evidence="9 11" id="KW-0472">Membrane</keyword>
<evidence type="ECO:0000256" key="1">
    <source>
        <dbReference type="ARBA" id="ARBA00004477"/>
    </source>
</evidence>
<dbReference type="EMBL" id="BAAASD010000007">
    <property type="protein sequence ID" value="GAA2338214.1"/>
    <property type="molecule type" value="Genomic_DNA"/>
</dbReference>
<feature type="transmembrane region" description="Helical" evidence="11">
    <location>
        <begin position="330"/>
        <end position="353"/>
    </location>
</feature>
<evidence type="ECO:0000256" key="8">
    <source>
        <dbReference type="ARBA" id="ARBA00022989"/>
    </source>
</evidence>
<sequence length="434" mass="45824">MPARLRRLRAAAREAAPALLGFAAVRVIGVAVLFSWGHRSGRPAAERMATLWDAQQYTEVAAAGYDHGLPSPGAGAHTGDAYSNLAFFPLYPALIRLVRAVTPLGFPSAALLIAWVASLAAAWGIFAVAAWCHGRRTGVLAAVVWGALPHAVVESLAYTEALFTALAAWSLYAVLTRRWIWAGALCSLAGLTRPTAVALVAAVVAAAVATIVRGRARGRRAAPGPAGLGRGSAEVGWGPAEASRQAEAPRSAEGWWESAEAPRSAEEWWRPCLGAAIAPLGWLGFIAWVGARVDRWDGYFAVQRLWHSRFDGGVRTARELWHICLHPASAPLTTVVVALVLCGGAFLCALTVAHRQPLPLVVYSLGLLVIAVGDSAFFAVRARFLLPAFPLLLPLAAGLARVRSGGVRLTLLSTAAALSALYGVYLVFVDIHAP</sequence>
<keyword evidence="6 11" id="KW-0812">Transmembrane</keyword>
<feature type="transmembrane region" description="Helical" evidence="11">
    <location>
        <begin position="272"/>
        <end position="291"/>
    </location>
</feature>
<proteinExistence type="predicted"/>
<name>A0ABP5SU57_9ACTN</name>
<comment type="pathway">
    <text evidence="2">Glycolipid biosynthesis; glycosylphosphatidylinositol-anchor biosynthesis.</text>
</comment>
<evidence type="ECO:0000313" key="12">
    <source>
        <dbReference type="EMBL" id="GAA2338214.1"/>
    </source>
</evidence>
<keyword evidence="3" id="KW-0337">GPI-anchor biosynthesis</keyword>
<evidence type="ECO:0000256" key="7">
    <source>
        <dbReference type="ARBA" id="ARBA00022824"/>
    </source>
</evidence>
<dbReference type="PANTHER" id="PTHR12468">
    <property type="entry name" value="GPI MANNOSYLTRANSFERASE 2"/>
    <property type="match status" value="1"/>
</dbReference>
<evidence type="ECO:0000256" key="10">
    <source>
        <dbReference type="SAM" id="MobiDB-lite"/>
    </source>
</evidence>
<feature type="transmembrane region" description="Helical" evidence="11">
    <location>
        <begin position="15"/>
        <end position="36"/>
    </location>
</feature>
<evidence type="ECO:0000256" key="4">
    <source>
        <dbReference type="ARBA" id="ARBA00022676"/>
    </source>
</evidence>
<organism evidence="12 13">
    <name type="scientific">Streptomyces cuspidosporus</name>
    <dbReference type="NCBI Taxonomy" id="66882"/>
    <lineage>
        <taxon>Bacteria</taxon>
        <taxon>Bacillati</taxon>
        <taxon>Actinomycetota</taxon>
        <taxon>Actinomycetes</taxon>
        <taxon>Kitasatosporales</taxon>
        <taxon>Streptomycetaceae</taxon>
        <taxon>Streptomyces</taxon>
    </lineage>
</organism>
<feature type="transmembrane region" description="Helical" evidence="11">
    <location>
        <begin position="179"/>
        <end position="212"/>
    </location>
</feature>
<evidence type="ECO:0000256" key="9">
    <source>
        <dbReference type="ARBA" id="ARBA00023136"/>
    </source>
</evidence>
<evidence type="ECO:0000256" key="11">
    <source>
        <dbReference type="SAM" id="Phobius"/>
    </source>
</evidence>